<dbReference type="PANTHER" id="PTHR30346:SF0">
    <property type="entry name" value="HCA OPERON TRANSCRIPTIONAL ACTIVATOR HCAR"/>
    <property type="match status" value="1"/>
</dbReference>
<reference evidence="6" key="1">
    <citation type="journal article" date="2007" name="J. Bacteriol.">
        <title>Molecular characterization of a novel ortho-nitrophenol catabolic gene cluster in Alcaligenes sp. strain NyZ215.</title>
        <authorList>
            <person name="Xiao Y."/>
            <person name="Zhang J.J."/>
            <person name="Liu H."/>
            <person name="Zhou N.Y."/>
        </authorList>
    </citation>
    <scope>NUCLEOTIDE SEQUENCE</scope>
    <source>
        <strain evidence="6">NyZ215</strain>
    </source>
</reference>
<name>A7KS58_9BURK</name>
<feature type="domain" description="HTH lysR-type" evidence="5">
    <location>
        <begin position="1"/>
        <end position="58"/>
    </location>
</feature>
<dbReference type="GO" id="GO:0003677">
    <property type="term" value="F:DNA binding"/>
    <property type="evidence" value="ECO:0007669"/>
    <property type="project" value="UniProtKB-KW"/>
</dbReference>
<dbReference type="AlphaFoldDB" id="A7KS58"/>
<dbReference type="InterPro" id="IPR000847">
    <property type="entry name" value="LysR_HTH_N"/>
</dbReference>
<dbReference type="InterPro" id="IPR036388">
    <property type="entry name" value="WH-like_DNA-bd_sf"/>
</dbReference>
<accession>A7KS58</accession>
<dbReference type="FunFam" id="1.10.10.10:FF:000001">
    <property type="entry name" value="LysR family transcriptional regulator"/>
    <property type="match status" value="1"/>
</dbReference>
<organism evidence="6">
    <name type="scientific">Alcaligenes sp. NyZ215</name>
    <dbReference type="NCBI Taxonomy" id="441452"/>
    <lineage>
        <taxon>Bacteria</taxon>
        <taxon>Pseudomonadati</taxon>
        <taxon>Pseudomonadota</taxon>
        <taxon>Betaproteobacteria</taxon>
        <taxon>Burkholderiales</taxon>
        <taxon>Alcaligenaceae</taxon>
        <taxon>Alcaligenes</taxon>
    </lineage>
</organism>
<dbReference type="Pfam" id="PF03466">
    <property type="entry name" value="LysR_substrate"/>
    <property type="match status" value="1"/>
</dbReference>
<evidence type="ECO:0000256" key="2">
    <source>
        <dbReference type="ARBA" id="ARBA00023015"/>
    </source>
</evidence>
<proteinExistence type="inferred from homology"/>
<protein>
    <submittedName>
        <fullName evidence="6">Putative LysR-type regulatory protein</fullName>
    </submittedName>
</protein>
<dbReference type="Gene3D" id="3.40.190.10">
    <property type="entry name" value="Periplasmic binding protein-like II"/>
    <property type="match status" value="2"/>
</dbReference>
<dbReference type="PRINTS" id="PR00039">
    <property type="entry name" value="HTHLYSR"/>
</dbReference>
<evidence type="ECO:0000259" key="5">
    <source>
        <dbReference type="PROSITE" id="PS50931"/>
    </source>
</evidence>
<keyword evidence="4" id="KW-0804">Transcription</keyword>
<dbReference type="EMBL" id="EF547253">
    <property type="protein sequence ID" value="ABS81538.1"/>
    <property type="molecule type" value="Genomic_DNA"/>
</dbReference>
<evidence type="ECO:0000256" key="3">
    <source>
        <dbReference type="ARBA" id="ARBA00023125"/>
    </source>
</evidence>
<dbReference type="SUPFAM" id="SSF53850">
    <property type="entry name" value="Periplasmic binding protein-like II"/>
    <property type="match status" value="1"/>
</dbReference>
<dbReference type="Gene3D" id="1.10.10.10">
    <property type="entry name" value="Winged helix-like DNA-binding domain superfamily/Winged helix DNA-binding domain"/>
    <property type="match status" value="1"/>
</dbReference>
<dbReference type="Pfam" id="PF00126">
    <property type="entry name" value="HTH_1"/>
    <property type="match status" value="1"/>
</dbReference>
<dbReference type="InterPro" id="IPR005119">
    <property type="entry name" value="LysR_subst-bd"/>
</dbReference>
<comment type="similarity">
    <text evidence="1">Belongs to the LysR transcriptional regulatory family.</text>
</comment>
<dbReference type="CDD" id="cd08446">
    <property type="entry name" value="PBP2_Chlorocatechol"/>
    <property type="match status" value="1"/>
</dbReference>
<evidence type="ECO:0000256" key="4">
    <source>
        <dbReference type="ARBA" id="ARBA00023163"/>
    </source>
</evidence>
<dbReference type="PROSITE" id="PS50931">
    <property type="entry name" value="HTH_LYSR"/>
    <property type="match status" value="1"/>
</dbReference>
<keyword evidence="2" id="KW-0805">Transcription regulation</keyword>
<dbReference type="PANTHER" id="PTHR30346">
    <property type="entry name" value="TRANSCRIPTIONAL DUAL REGULATOR HCAR-RELATED"/>
    <property type="match status" value="1"/>
</dbReference>
<evidence type="ECO:0000313" key="6">
    <source>
        <dbReference type="EMBL" id="ABS81538.1"/>
    </source>
</evidence>
<dbReference type="GO" id="GO:0032993">
    <property type="term" value="C:protein-DNA complex"/>
    <property type="evidence" value="ECO:0007669"/>
    <property type="project" value="TreeGrafter"/>
</dbReference>
<evidence type="ECO:0000256" key="1">
    <source>
        <dbReference type="ARBA" id="ARBA00009437"/>
    </source>
</evidence>
<keyword evidence="3" id="KW-0238">DNA-binding</keyword>
<dbReference type="InterPro" id="IPR036390">
    <property type="entry name" value="WH_DNA-bd_sf"/>
</dbReference>
<sequence>MDLRNLKYFVAVAQEKSIGLAAIRLNISQPPLTRQIQQLEDEMGAELFIRSAKGVALTQAGEILLQEALNILLLVDQATERTQSAGRGKLGRIDIGVFGSGIHVVPRLLLRFRNAYPDVNMVVHTLTRSEQIEALRQRRLTIGFHRMLEPLSDISYELIARERLVVAINKNDPLACRKSISLHDTANHPMVFYPTSARNFIDKLLGLCRSAGFTPKVSQEVDDLVTAIALVAGGFGLCVVPESAMSLHIPDVIYLPLNNVPEAVVDLSCIYRSDDQSPILKAFLDVIKDGLNNQPADPNSSLLVA</sequence>
<dbReference type="GO" id="GO:0003700">
    <property type="term" value="F:DNA-binding transcription factor activity"/>
    <property type="evidence" value="ECO:0007669"/>
    <property type="project" value="InterPro"/>
</dbReference>
<dbReference type="SUPFAM" id="SSF46785">
    <property type="entry name" value="Winged helix' DNA-binding domain"/>
    <property type="match status" value="1"/>
</dbReference>